<dbReference type="FunFam" id="3.40.140.10:FF:000005">
    <property type="entry name" value="tRNA-specific adenosine deaminase"/>
    <property type="match status" value="1"/>
</dbReference>
<dbReference type="InterPro" id="IPR002125">
    <property type="entry name" value="CMP_dCMP_dom"/>
</dbReference>
<sequence length="175" mass="19223">MTDTTTPYNNDEFWMRQALALAEEAALAGEIPVGAVLVKDNQRIAGGFNQPILSHDPTAHAEIITLRGAGEVLENYRLTDTTLYVTLEPCMMCAGALIHSRIKRLVYGAAEPKTGAAGSFIDLLTLPRLNHYMEVTGGVLAEECSAMLSEFFRRRRAEKKALKKQNADNPQTEGE</sequence>
<dbReference type="NCBIfam" id="NF008113">
    <property type="entry name" value="PRK10860.1"/>
    <property type="match status" value="1"/>
</dbReference>
<dbReference type="InterPro" id="IPR058535">
    <property type="entry name" value="MafB19-deam"/>
</dbReference>
<comment type="catalytic activity">
    <reaction evidence="7 8">
        <text>adenosine(34) in tRNA + H2O + H(+) = inosine(34) in tRNA + NH4(+)</text>
        <dbReference type="Rhea" id="RHEA:43168"/>
        <dbReference type="Rhea" id="RHEA-COMP:10373"/>
        <dbReference type="Rhea" id="RHEA-COMP:10374"/>
        <dbReference type="ChEBI" id="CHEBI:15377"/>
        <dbReference type="ChEBI" id="CHEBI:15378"/>
        <dbReference type="ChEBI" id="CHEBI:28938"/>
        <dbReference type="ChEBI" id="CHEBI:74411"/>
        <dbReference type="ChEBI" id="CHEBI:82852"/>
        <dbReference type="EC" id="3.5.4.33"/>
    </reaction>
</comment>
<dbReference type="PANTHER" id="PTHR11079:SF202">
    <property type="entry name" value="TRNA-SPECIFIC ADENOSINE DEAMINASE"/>
    <property type="match status" value="1"/>
</dbReference>
<dbReference type="OrthoDB" id="9802676at2"/>
<comment type="caution">
    <text evidence="10">The sequence shown here is derived from an EMBL/GenBank/DDBJ whole genome shotgun (WGS) entry which is preliminary data.</text>
</comment>
<evidence type="ECO:0000256" key="8">
    <source>
        <dbReference type="HAMAP-Rule" id="MF_00972"/>
    </source>
</evidence>
<dbReference type="SUPFAM" id="SSF53927">
    <property type="entry name" value="Cytidine deaminase-like"/>
    <property type="match status" value="1"/>
</dbReference>
<evidence type="ECO:0000256" key="4">
    <source>
        <dbReference type="ARBA" id="ARBA00022723"/>
    </source>
</evidence>
<evidence type="ECO:0000256" key="1">
    <source>
        <dbReference type="ARBA" id="ARBA00010669"/>
    </source>
</evidence>
<evidence type="ECO:0000256" key="3">
    <source>
        <dbReference type="ARBA" id="ARBA00022694"/>
    </source>
</evidence>
<dbReference type="AlphaFoldDB" id="A0A433ZZ64"/>
<dbReference type="EC" id="3.5.4.33" evidence="8"/>
<evidence type="ECO:0000313" key="10">
    <source>
        <dbReference type="EMBL" id="RUT67402.1"/>
    </source>
</evidence>
<dbReference type="InterPro" id="IPR016192">
    <property type="entry name" value="APOBEC/CMP_deaminase_Zn-bd"/>
</dbReference>
<dbReference type="CDD" id="cd01285">
    <property type="entry name" value="nucleoside_deaminase"/>
    <property type="match status" value="1"/>
</dbReference>
<dbReference type="Proteomes" id="UP000286908">
    <property type="component" value="Unassembled WGS sequence"/>
</dbReference>
<comment type="similarity">
    <text evidence="1">Belongs to the cytidine and deoxycytidylate deaminase family. ADAT2 subfamily.</text>
</comment>
<accession>A0A433ZZ64</accession>
<reference evidence="10 11" key="1">
    <citation type="submission" date="2017-08" db="EMBL/GenBank/DDBJ databases">
        <title>Draft genome sequence of pheromone producing symbiont Morganella morganii, of the female New Zealand grass grub Costelytra giveni.</title>
        <authorList>
            <person name="Laugraud A."/>
            <person name="Young S.D."/>
            <person name="Hurst M.H."/>
        </authorList>
    </citation>
    <scope>NUCLEOTIDE SEQUENCE [LARGE SCALE GENOMIC DNA]</scope>
    <source>
        <strain evidence="10 11">MMsCG</strain>
    </source>
</reference>
<dbReference type="GO" id="GO:0008270">
    <property type="term" value="F:zinc ion binding"/>
    <property type="evidence" value="ECO:0007669"/>
    <property type="project" value="UniProtKB-UniRule"/>
</dbReference>
<keyword evidence="6 8" id="KW-0862">Zinc</keyword>
<feature type="domain" description="CMP/dCMP-type deaminase" evidence="9">
    <location>
        <begin position="9"/>
        <end position="120"/>
    </location>
</feature>
<gene>
    <name evidence="8" type="primary">tadA</name>
    <name evidence="10" type="ORF">CKG00_06435</name>
</gene>
<keyword evidence="4 8" id="KW-0479">Metal-binding</keyword>
<keyword evidence="5 8" id="KW-0378">Hydrolase</keyword>
<dbReference type="InterPro" id="IPR016193">
    <property type="entry name" value="Cytidine_deaminase-like"/>
</dbReference>
<comment type="function">
    <text evidence="8">Catalyzes the deamination of adenosine to inosine at the wobble position 34 of tRNA(Arg2).</text>
</comment>
<dbReference type="PANTHER" id="PTHR11079">
    <property type="entry name" value="CYTOSINE DEAMINASE FAMILY MEMBER"/>
    <property type="match status" value="1"/>
</dbReference>
<evidence type="ECO:0000256" key="2">
    <source>
        <dbReference type="ARBA" id="ARBA00011738"/>
    </source>
</evidence>
<evidence type="ECO:0000256" key="6">
    <source>
        <dbReference type="ARBA" id="ARBA00022833"/>
    </source>
</evidence>
<dbReference type="GO" id="GO:0002100">
    <property type="term" value="P:tRNA wobble adenosine to inosine editing"/>
    <property type="evidence" value="ECO:0007669"/>
    <property type="project" value="UniProtKB-UniRule"/>
</dbReference>
<dbReference type="HAMAP" id="MF_00972">
    <property type="entry name" value="tRNA_aden_deaminase"/>
    <property type="match status" value="1"/>
</dbReference>
<feature type="active site" description="Proton donor" evidence="8">
    <location>
        <position position="62"/>
    </location>
</feature>
<feature type="binding site" evidence="8">
    <location>
        <position position="60"/>
    </location>
    <ligand>
        <name>Zn(2+)</name>
        <dbReference type="ChEBI" id="CHEBI:29105"/>
        <note>catalytic</note>
    </ligand>
</feature>
<evidence type="ECO:0000256" key="5">
    <source>
        <dbReference type="ARBA" id="ARBA00022801"/>
    </source>
</evidence>
<evidence type="ECO:0000259" key="9">
    <source>
        <dbReference type="PROSITE" id="PS51747"/>
    </source>
</evidence>
<keyword evidence="3 8" id="KW-0819">tRNA processing</keyword>
<dbReference type="GO" id="GO:0052717">
    <property type="term" value="F:tRNA-specific adenosine-34 deaminase activity"/>
    <property type="evidence" value="ECO:0007669"/>
    <property type="project" value="UniProtKB-UniRule"/>
</dbReference>
<organism evidence="10 11">
    <name type="scientific">Morganella morganii</name>
    <name type="common">Proteus morganii</name>
    <dbReference type="NCBI Taxonomy" id="582"/>
    <lineage>
        <taxon>Bacteria</taxon>
        <taxon>Pseudomonadati</taxon>
        <taxon>Pseudomonadota</taxon>
        <taxon>Gammaproteobacteria</taxon>
        <taxon>Enterobacterales</taxon>
        <taxon>Morganellaceae</taxon>
        <taxon>Morganella</taxon>
    </lineage>
</organism>
<dbReference type="Pfam" id="PF14437">
    <property type="entry name" value="MafB19-deam"/>
    <property type="match status" value="1"/>
</dbReference>
<protein>
    <recommendedName>
        <fullName evidence="8">tRNA-specific adenosine deaminase</fullName>
        <ecNumber evidence="8">3.5.4.33</ecNumber>
    </recommendedName>
</protein>
<feature type="binding site" evidence="8">
    <location>
        <position position="93"/>
    </location>
    <ligand>
        <name>Zn(2+)</name>
        <dbReference type="ChEBI" id="CHEBI:29105"/>
        <note>catalytic</note>
    </ligand>
</feature>
<dbReference type="PROSITE" id="PS51747">
    <property type="entry name" value="CYT_DCMP_DEAMINASES_2"/>
    <property type="match status" value="1"/>
</dbReference>
<name>A0A433ZZ64_MORMO</name>
<dbReference type="Gene3D" id="3.40.140.10">
    <property type="entry name" value="Cytidine Deaminase, domain 2"/>
    <property type="match status" value="1"/>
</dbReference>
<evidence type="ECO:0000256" key="7">
    <source>
        <dbReference type="ARBA" id="ARBA00048045"/>
    </source>
</evidence>
<feature type="binding site" evidence="8">
    <location>
        <position position="90"/>
    </location>
    <ligand>
        <name>Zn(2+)</name>
        <dbReference type="ChEBI" id="CHEBI:29105"/>
        <note>catalytic</note>
    </ligand>
</feature>
<dbReference type="EMBL" id="NRQY01000001">
    <property type="protein sequence ID" value="RUT67402.1"/>
    <property type="molecule type" value="Genomic_DNA"/>
</dbReference>
<evidence type="ECO:0000313" key="11">
    <source>
        <dbReference type="Proteomes" id="UP000286908"/>
    </source>
</evidence>
<dbReference type="PROSITE" id="PS00903">
    <property type="entry name" value="CYT_DCMP_DEAMINASES_1"/>
    <property type="match status" value="1"/>
</dbReference>
<dbReference type="InterPro" id="IPR028883">
    <property type="entry name" value="tRNA_aden_deaminase"/>
</dbReference>
<comment type="cofactor">
    <cofactor evidence="8">
        <name>Zn(2+)</name>
        <dbReference type="ChEBI" id="CHEBI:29105"/>
    </cofactor>
    <text evidence="8">Binds 1 zinc ion per subunit.</text>
</comment>
<comment type="subunit">
    <text evidence="2 8">Homodimer.</text>
</comment>
<proteinExistence type="inferred from homology"/>